<gene>
    <name evidence="2" type="ordered locus">ACP_0885</name>
</gene>
<keyword evidence="3" id="KW-1185">Reference proteome</keyword>
<dbReference type="KEGG" id="aca:ACP_0885"/>
<evidence type="ECO:0000256" key="1">
    <source>
        <dbReference type="SAM" id="Phobius"/>
    </source>
</evidence>
<feature type="transmembrane region" description="Helical" evidence="1">
    <location>
        <begin position="333"/>
        <end position="353"/>
    </location>
</feature>
<dbReference type="HOGENOM" id="CLU_602213_0_0_0"/>
<sequence>MSSALRDDTFEDAAAPDRSVICHAAWHGLAWLAVANLIGVWLAILLLAPSAGNLIAPLSYGRWMPVHLDLQLYGWISLPLIGWLLRAYRADSGQLAHWSKVAIFLWSLALMLGSISWLSGHSSGKLFLDWTGYVRIFFPATILFLWIIVVLALLRDRFFNPNLSRKELYSKLGGTVLLFIVPFLLYFASNPDVYPSINPSTGGPTGSSQLESVLVIVAILFLLPYGITRLKAGKPKWHRTCWIVFGLESLLCLALGRHNASQHNPVQYLSLGTVLVWAPLLPLYYRAFMWPTNARIWLHATYVWWSMLLVTGWLVFLPGILDRFKFTDGLVGHSLMAMAGFVTTLLILVLVVLLEQDGDIFLSTWAFWAWQLGTFLYVVIMFYAGWIEGADPAFTIVPGPLRDAIYWLRLLLGIAMTAASLQWLWRSTISVRTNHRISRDVIQIHEDEIAGVLS</sequence>
<feature type="transmembrane region" description="Helical" evidence="1">
    <location>
        <begin position="101"/>
        <end position="120"/>
    </location>
</feature>
<feature type="transmembrane region" description="Helical" evidence="1">
    <location>
        <begin position="240"/>
        <end position="260"/>
    </location>
</feature>
<evidence type="ECO:0000313" key="3">
    <source>
        <dbReference type="Proteomes" id="UP000002207"/>
    </source>
</evidence>
<dbReference type="EMBL" id="CP001472">
    <property type="protein sequence ID" value="ACO31723.1"/>
    <property type="molecule type" value="Genomic_DNA"/>
</dbReference>
<feature type="transmembrane region" description="Helical" evidence="1">
    <location>
        <begin position="365"/>
        <end position="386"/>
    </location>
</feature>
<feature type="transmembrane region" description="Helical" evidence="1">
    <location>
        <begin position="132"/>
        <end position="156"/>
    </location>
</feature>
<feature type="transmembrane region" description="Helical" evidence="1">
    <location>
        <begin position="28"/>
        <end position="52"/>
    </location>
</feature>
<dbReference type="STRING" id="240015.ACP_0885"/>
<dbReference type="eggNOG" id="COG3278">
    <property type="taxonomic scope" value="Bacteria"/>
</dbReference>
<feature type="transmembrane region" description="Helical" evidence="1">
    <location>
        <begin position="297"/>
        <end position="321"/>
    </location>
</feature>
<dbReference type="InParanoid" id="C1F2Y4"/>
<feature type="transmembrane region" description="Helical" evidence="1">
    <location>
        <begin position="266"/>
        <end position="285"/>
    </location>
</feature>
<dbReference type="AlphaFoldDB" id="C1F2Y4"/>
<feature type="transmembrane region" description="Helical" evidence="1">
    <location>
        <begin position="168"/>
        <end position="189"/>
    </location>
</feature>
<evidence type="ECO:0000313" key="2">
    <source>
        <dbReference type="EMBL" id="ACO31723.1"/>
    </source>
</evidence>
<feature type="transmembrane region" description="Helical" evidence="1">
    <location>
        <begin position="406"/>
        <end position="425"/>
    </location>
</feature>
<feature type="transmembrane region" description="Helical" evidence="1">
    <location>
        <begin position="72"/>
        <end position="89"/>
    </location>
</feature>
<proteinExistence type="predicted"/>
<feature type="transmembrane region" description="Helical" evidence="1">
    <location>
        <begin position="209"/>
        <end position="228"/>
    </location>
</feature>
<dbReference type="InterPro" id="IPR036927">
    <property type="entry name" value="Cyt_c_oxase-like_su1_sf"/>
</dbReference>
<name>C1F2Y4_ACIC5</name>
<dbReference type="Gene3D" id="1.20.210.10">
    <property type="entry name" value="Cytochrome c oxidase-like, subunit I domain"/>
    <property type="match status" value="1"/>
</dbReference>
<keyword evidence="1" id="KW-0812">Transmembrane</keyword>
<reference evidence="2 3" key="1">
    <citation type="journal article" date="2009" name="Appl. Environ. Microbiol.">
        <title>Three genomes from the phylum Acidobacteria provide insight into the lifestyles of these microorganisms in soils.</title>
        <authorList>
            <person name="Ward N.L."/>
            <person name="Challacombe J.F."/>
            <person name="Janssen P.H."/>
            <person name="Henrissat B."/>
            <person name="Coutinho P.M."/>
            <person name="Wu M."/>
            <person name="Xie G."/>
            <person name="Haft D.H."/>
            <person name="Sait M."/>
            <person name="Badger J."/>
            <person name="Barabote R.D."/>
            <person name="Bradley B."/>
            <person name="Brettin T.S."/>
            <person name="Brinkac L.M."/>
            <person name="Bruce D."/>
            <person name="Creasy T."/>
            <person name="Daugherty S.C."/>
            <person name="Davidsen T.M."/>
            <person name="DeBoy R.T."/>
            <person name="Detter J.C."/>
            <person name="Dodson R.J."/>
            <person name="Durkin A.S."/>
            <person name="Ganapathy A."/>
            <person name="Gwinn-Giglio M."/>
            <person name="Han C.S."/>
            <person name="Khouri H."/>
            <person name="Kiss H."/>
            <person name="Kothari S.P."/>
            <person name="Madupu R."/>
            <person name="Nelson K.E."/>
            <person name="Nelson W.C."/>
            <person name="Paulsen I."/>
            <person name="Penn K."/>
            <person name="Ren Q."/>
            <person name="Rosovitz M.J."/>
            <person name="Selengut J.D."/>
            <person name="Shrivastava S."/>
            <person name="Sullivan S.A."/>
            <person name="Tapia R."/>
            <person name="Thompson L.S."/>
            <person name="Watkins K.L."/>
            <person name="Yang Q."/>
            <person name="Yu C."/>
            <person name="Zafar N."/>
            <person name="Zhou L."/>
            <person name="Kuske C.R."/>
        </authorList>
    </citation>
    <scope>NUCLEOTIDE SEQUENCE [LARGE SCALE GENOMIC DNA]</scope>
    <source>
        <strain evidence="3">ATCC 51196 / DSM 11244 / BCRC 80197 / JCM 7670 / NBRC 15755 / NCIMB 13165 / 161</strain>
    </source>
</reference>
<keyword evidence="1" id="KW-0472">Membrane</keyword>
<accession>C1F2Y4</accession>
<keyword evidence="1" id="KW-1133">Transmembrane helix</keyword>
<organism evidence="2 3">
    <name type="scientific">Acidobacterium capsulatum (strain ATCC 51196 / DSM 11244 / BCRC 80197 / JCM 7670 / NBRC 15755 / NCIMB 13165 / 161)</name>
    <dbReference type="NCBI Taxonomy" id="240015"/>
    <lineage>
        <taxon>Bacteria</taxon>
        <taxon>Pseudomonadati</taxon>
        <taxon>Acidobacteriota</taxon>
        <taxon>Terriglobia</taxon>
        <taxon>Terriglobales</taxon>
        <taxon>Acidobacteriaceae</taxon>
        <taxon>Acidobacterium</taxon>
    </lineage>
</organism>
<protein>
    <submittedName>
        <fullName evidence="2">Putative membrane protein</fullName>
    </submittedName>
</protein>
<dbReference type="Proteomes" id="UP000002207">
    <property type="component" value="Chromosome"/>
</dbReference>